<gene>
    <name evidence="1" type="ORF">HK099_002621</name>
</gene>
<evidence type="ECO:0000313" key="1">
    <source>
        <dbReference type="EMBL" id="KAJ3222155.1"/>
    </source>
</evidence>
<keyword evidence="2" id="KW-1185">Reference proteome</keyword>
<evidence type="ECO:0000313" key="2">
    <source>
        <dbReference type="Proteomes" id="UP001211065"/>
    </source>
</evidence>
<name>A0AAD5U416_9FUNG</name>
<organism evidence="1 2">
    <name type="scientific">Clydaea vesicula</name>
    <dbReference type="NCBI Taxonomy" id="447962"/>
    <lineage>
        <taxon>Eukaryota</taxon>
        <taxon>Fungi</taxon>
        <taxon>Fungi incertae sedis</taxon>
        <taxon>Chytridiomycota</taxon>
        <taxon>Chytridiomycota incertae sedis</taxon>
        <taxon>Chytridiomycetes</taxon>
        <taxon>Lobulomycetales</taxon>
        <taxon>Lobulomycetaceae</taxon>
        <taxon>Clydaea</taxon>
    </lineage>
</organism>
<dbReference type="Proteomes" id="UP001211065">
    <property type="component" value="Unassembled WGS sequence"/>
</dbReference>
<protein>
    <submittedName>
        <fullName evidence="1">Uncharacterized protein</fullName>
    </submittedName>
</protein>
<dbReference type="EMBL" id="JADGJW010000189">
    <property type="protein sequence ID" value="KAJ3222155.1"/>
    <property type="molecule type" value="Genomic_DNA"/>
</dbReference>
<comment type="caution">
    <text evidence="1">The sequence shown here is derived from an EMBL/GenBank/DDBJ whole genome shotgun (WGS) entry which is preliminary data.</text>
</comment>
<sequence length="159" mass="18065">MHQRANKFPADLFLKDQLTQGLIQELVSVENKNLILSIFKDYAKLDKSDTYSLENLSEKFNKSWSKEILEQVGLETIDSFFSGCWFEFSRIGLILLTNALENSAFNPGELPFLDKFMACVNVCEQVLSSCSNKLSYTIVAPKSNEKMTDMSLFKGLPEI</sequence>
<reference evidence="1" key="1">
    <citation type="submission" date="2020-05" db="EMBL/GenBank/DDBJ databases">
        <title>Phylogenomic resolution of chytrid fungi.</title>
        <authorList>
            <person name="Stajich J.E."/>
            <person name="Amses K."/>
            <person name="Simmons R."/>
            <person name="Seto K."/>
            <person name="Myers J."/>
            <person name="Bonds A."/>
            <person name="Quandt C.A."/>
            <person name="Barry K."/>
            <person name="Liu P."/>
            <person name="Grigoriev I."/>
            <person name="Longcore J.E."/>
            <person name="James T.Y."/>
        </authorList>
    </citation>
    <scope>NUCLEOTIDE SEQUENCE</scope>
    <source>
        <strain evidence="1">JEL0476</strain>
    </source>
</reference>
<accession>A0AAD5U416</accession>
<proteinExistence type="predicted"/>
<dbReference type="AlphaFoldDB" id="A0AAD5U416"/>